<dbReference type="PROSITE" id="PS51257">
    <property type="entry name" value="PROKAR_LIPOPROTEIN"/>
    <property type="match status" value="1"/>
</dbReference>
<accession>A0A516GRU9</accession>
<name>A0A516GRU9_9FLAO</name>
<evidence type="ECO:0000313" key="2">
    <source>
        <dbReference type="Proteomes" id="UP000319209"/>
    </source>
</evidence>
<dbReference type="KEGG" id="fop:FNB79_09720"/>
<protein>
    <submittedName>
        <fullName evidence="1">Uncharacterized protein</fullName>
    </submittedName>
</protein>
<keyword evidence="2" id="KW-1185">Reference proteome</keyword>
<organism evidence="1 2">
    <name type="scientific">Formosa sediminum</name>
    <dbReference type="NCBI Taxonomy" id="2594004"/>
    <lineage>
        <taxon>Bacteria</taxon>
        <taxon>Pseudomonadati</taxon>
        <taxon>Bacteroidota</taxon>
        <taxon>Flavobacteriia</taxon>
        <taxon>Flavobacteriales</taxon>
        <taxon>Flavobacteriaceae</taxon>
        <taxon>Formosa</taxon>
    </lineage>
</organism>
<dbReference type="EMBL" id="CP041637">
    <property type="protein sequence ID" value="QDO94236.1"/>
    <property type="molecule type" value="Genomic_DNA"/>
</dbReference>
<dbReference type="OrthoDB" id="1435694at2"/>
<reference evidence="1 2" key="1">
    <citation type="submission" date="2019-07" db="EMBL/GenBank/DDBJ databases">
        <title>Genome sequencing for Formosa sp. PS13.</title>
        <authorList>
            <person name="Park S.-J."/>
        </authorList>
    </citation>
    <scope>NUCLEOTIDE SEQUENCE [LARGE SCALE GENOMIC DNA]</scope>
    <source>
        <strain evidence="1 2">PS13</strain>
    </source>
</reference>
<gene>
    <name evidence="1" type="ORF">FNB79_09720</name>
</gene>
<dbReference type="RefSeq" id="WP_143381121.1">
    <property type="nucleotide sequence ID" value="NZ_CP041637.1"/>
</dbReference>
<dbReference type="Proteomes" id="UP000319209">
    <property type="component" value="Chromosome"/>
</dbReference>
<dbReference type="AlphaFoldDB" id="A0A516GRU9"/>
<sequence length="196" mass="22812">MNYKLIFPLLTLIGFLISCNSYKIKVYSLSRNIEYTETDGKMRMFTSEPNKSIVLISDSTLNYSKIYGHLGASTTIKYRKSNDTLILESQDIYGKNLTENNPDFSNLYLITNDSLTSLMNKEKYYSTDYLKNSSKKPKGFYIVYENKAYKIKGQKSADRILGKIPNMDTNKFVELDKDFAKKKYGINRKYKTLEYK</sequence>
<evidence type="ECO:0000313" key="1">
    <source>
        <dbReference type="EMBL" id="QDO94236.1"/>
    </source>
</evidence>
<proteinExistence type="predicted"/>